<evidence type="ECO:0000256" key="4">
    <source>
        <dbReference type="ARBA" id="ARBA00023128"/>
    </source>
</evidence>
<dbReference type="InterPro" id="IPR003319">
    <property type="entry name" value="YMF19-like_N"/>
</dbReference>
<organism evidence="9">
    <name type="scientific">Psammoneis japonica</name>
    <dbReference type="NCBI Taxonomy" id="517775"/>
    <lineage>
        <taxon>Eukaryota</taxon>
        <taxon>Sar</taxon>
        <taxon>Stramenopiles</taxon>
        <taxon>Ochrophyta</taxon>
        <taxon>Bacillariophyta</taxon>
        <taxon>Mediophyceae</taxon>
        <taxon>Biddulphiophycidae</taxon>
        <taxon>Triceratiales</taxon>
        <taxon>Plagiogrammaceae</taxon>
        <taxon>Psammoneis</taxon>
    </lineage>
</organism>
<dbReference type="GO" id="GO:0006754">
    <property type="term" value="P:ATP biosynthetic process"/>
    <property type="evidence" value="ECO:0007669"/>
    <property type="project" value="UniProtKB-KW"/>
</dbReference>
<dbReference type="GeneID" id="36957518"/>
<sequence length="76" mass="9172">MPQFDLLTIGSQVFGLLVFLYFLYLLNIQIAIPSLIEIQKFRVKKLVKNQEKIVHIKNYLNDNLRFTYNFYQIFLK</sequence>
<keyword evidence="6" id="KW-0066">ATP synthesis</keyword>
<evidence type="ECO:0000256" key="6">
    <source>
        <dbReference type="ARBA" id="ARBA00023310"/>
    </source>
</evidence>
<name>A0A2U9GJ18_9STRA</name>
<evidence type="ECO:0000256" key="3">
    <source>
        <dbReference type="ARBA" id="ARBA00022989"/>
    </source>
</evidence>
<evidence type="ECO:0000256" key="2">
    <source>
        <dbReference type="ARBA" id="ARBA00022692"/>
    </source>
</evidence>
<proteinExistence type="predicted"/>
<keyword evidence="4 9" id="KW-0496">Mitochondrion</keyword>
<evidence type="ECO:0000256" key="1">
    <source>
        <dbReference type="ARBA" id="ARBA00004325"/>
    </source>
</evidence>
<gene>
    <name evidence="9" type="primary">atp8</name>
</gene>
<evidence type="ECO:0000256" key="7">
    <source>
        <dbReference type="SAM" id="Phobius"/>
    </source>
</evidence>
<comment type="subcellular location">
    <subcellularLocation>
        <location evidence="1">Mitochondrion membrane</location>
    </subcellularLocation>
</comment>
<geneLocation type="mitochondrion" evidence="9"/>
<dbReference type="EMBL" id="MG148339">
    <property type="protein sequence ID" value="AWQ64262.1"/>
    <property type="molecule type" value="Genomic_DNA"/>
</dbReference>
<evidence type="ECO:0000313" key="9">
    <source>
        <dbReference type="EMBL" id="AWQ64262.1"/>
    </source>
</evidence>
<accession>A0A2U9GJ18</accession>
<dbReference type="RefSeq" id="YP_009495532.1">
    <property type="nucleotide sequence ID" value="NC_037989.1"/>
</dbReference>
<dbReference type="AlphaFoldDB" id="A0A2U9GJ18"/>
<dbReference type="GO" id="GO:0031966">
    <property type="term" value="C:mitochondrial membrane"/>
    <property type="evidence" value="ECO:0007669"/>
    <property type="project" value="UniProtKB-SubCell"/>
</dbReference>
<dbReference type="Pfam" id="PF02326">
    <property type="entry name" value="YMF19"/>
    <property type="match status" value="1"/>
</dbReference>
<evidence type="ECO:0000256" key="5">
    <source>
        <dbReference type="ARBA" id="ARBA00023136"/>
    </source>
</evidence>
<keyword evidence="5 7" id="KW-0472">Membrane</keyword>
<protein>
    <submittedName>
        <fullName evidence="9">ATP synthase subunit 8</fullName>
    </submittedName>
</protein>
<keyword evidence="2 7" id="KW-0812">Transmembrane</keyword>
<keyword evidence="3 7" id="KW-1133">Transmembrane helix</keyword>
<evidence type="ECO:0000259" key="8">
    <source>
        <dbReference type="Pfam" id="PF02326"/>
    </source>
</evidence>
<reference evidence="9" key="1">
    <citation type="journal article" date="2018" name="Genome Biol. Evol.">
        <title>Recurrent loss, horizontal transfer, and the obscure origins of mitochondrial introns in diatoms (Bacillariophyta).</title>
        <authorList>
            <person name="Guillory W.X."/>
            <person name="Onyshchenko A."/>
            <person name="Ruck E.C."/>
            <person name="Parks M."/>
            <person name="Nakov T."/>
            <person name="Wickett N.J."/>
            <person name="Alverson A.J."/>
        </authorList>
    </citation>
    <scope>NUCLEOTIDE SEQUENCE</scope>
</reference>
<feature type="domain" description="ATP synthase YMF19-like N-terminal" evidence="8">
    <location>
        <begin position="2"/>
        <end position="57"/>
    </location>
</feature>
<feature type="transmembrane region" description="Helical" evidence="7">
    <location>
        <begin position="12"/>
        <end position="36"/>
    </location>
</feature>